<name>A0A1M4ZQ88_9CLOT</name>
<evidence type="ECO:0000313" key="3">
    <source>
        <dbReference type="EMBL" id="SHF20270.1"/>
    </source>
</evidence>
<feature type="transmembrane region" description="Helical" evidence="1">
    <location>
        <begin position="131"/>
        <end position="153"/>
    </location>
</feature>
<feature type="transmembrane region" description="Helical" evidence="1">
    <location>
        <begin position="35"/>
        <end position="53"/>
    </location>
</feature>
<keyword evidence="4" id="KW-1185">Reference proteome</keyword>
<dbReference type="InterPro" id="IPR011642">
    <property type="entry name" value="Gate_dom"/>
</dbReference>
<feature type="domain" description="Nucleoside transporter/FeoB GTPase Gate" evidence="2">
    <location>
        <begin position="41"/>
        <end position="154"/>
    </location>
</feature>
<reference evidence="4" key="1">
    <citation type="submission" date="2016-11" db="EMBL/GenBank/DDBJ databases">
        <authorList>
            <person name="Varghese N."/>
            <person name="Submissions S."/>
        </authorList>
    </citation>
    <scope>NUCLEOTIDE SEQUENCE [LARGE SCALE GENOMIC DNA]</scope>
    <source>
        <strain evidence="4">DSM 10124</strain>
    </source>
</reference>
<feature type="transmembrane region" description="Helical" evidence="1">
    <location>
        <begin position="165"/>
        <end position="187"/>
    </location>
</feature>
<protein>
    <submittedName>
        <fullName evidence="3">Spore maturation protein A</fullName>
    </submittedName>
</protein>
<dbReference type="AlphaFoldDB" id="A0A1M4ZQ88"/>
<dbReference type="RefSeq" id="WP_073249407.1">
    <property type="nucleotide sequence ID" value="NZ_FQVG01000042.1"/>
</dbReference>
<dbReference type="Pfam" id="PF07670">
    <property type="entry name" value="Gate"/>
    <property type="match status" value="1"/>
</dbReference>
<evidence type="ECO:0000256" key="1">
    <source>
        <dbReference type="SAM" id="Phobius"/>
    </source>
</evidence>
<keyword evidence="1" id="KW-0472">Membrane</keyword>
<proteinExistence type="predicted"/>
<dbReference type="EMBL" id="FQVG01000042">
    <property type="protein sequence ID" value="SHF20270.1"/>
    <property type="molecule type" value="Genomic_DNA"/>
</dbReference>
<organism evidence="3 4">
    <name type="scientific">Caloramator proteoclasticus DSM 10124</name>
    <dbReference type="NCBI Taxonomy" id="1121262"/>
    <lineage>
        <taxon>Bacteria</taxon>
        <taxon>Bacillati</taxon>
        <taxon>Bacillota</taxon>
        <taxon>Clostridia</taxon>
        <taxon>Eubacteriales</taxon>
        <taxon>Clostridiaceae</taxon>
        <taxon>Caloramator</taxon>
    </lineage>
</organism>
<evidence type="ECO:0000313" key="4">
    <source>
        <dbReference type="Proteomes" id="UP000184423"/>
    </source>
</evidence>
<sequence>MVNIIWFLMIIFGILVSFFYNPVDFTNIIAQSAESSVKLCISLLGIMAIWSGIMKLCEKSGLIELFYAMLRLPMKILFPNLENKNKKALYFIVMNIASNMLGLSNAATPFGIKAMEEMQKINIKKDTASDYMIKFIIINSACIQLIPATVISIRANLGSSSPSSIIGPTIAVSILTLFIALFIEAIFRRWYK</sequence>
<gene>
    <name evidence="3" type="ORF">SAMN02746091_01982</name>
</gene>
<keyword evidence="1" id="KW-1133">Transmembrane helix</keyword>
<dbReference type="Proteomes" id="UP000184423">
    <property type="component" value="Unassembled WGS sequence"/>
</dbReference>
<feature type="transmembrane region" description="Helical" evidence="1">
    <location>
        <begin position="6"/>
        <end position="23"/>
    </location>
</feature>
<evidence type="ECO:0000259" key="2">
    <source>
        <dbReference type="Pfam" id="PF07670"/>
    </source>
</evidence>
<keyword evidence="1" id="KW-0812">Transmembrane</keyword>
<feature type="transmembrane region" description="Helical" evidence="1">
    <location>
        <begin position="88"/>
        <end position="110"/>
    </location>
</feature>
<accession>A0A1M4ZQ88</accession>